<evidence type="ECO:0000313" key="9">
    <source>
        <dbReference type="EMBL" id="PWZ27442.1"/>
    </source>
</evidence>
<keyword evidence="4" id="KW-0677">Repeat</keyword>
<feature type="transmembrane region" description="Helical" evidence="8">
    <location>
        <begin position="20"/>
        <end position="38"/>
    </location>
</feature>
<dbReference type="InterPro" id="IPR001611">
    <property type="entry name" value="Leu-rich_rpt"/>
</dbReference>
<keyword evidence="6 8" id="KW-0472">Membrane</keyword>
<evidence type="ECO:0000256" key="2">
    <source>
        <dbReference type="ARBA" id="ARBA00022614"/>
    </source>
</evidence>
<proteinExistence type="predicted"/>
<dbReference type="InterPro" id="IPR032675">
    <property type="entry name" value="LRR_dom_sf"/>
</dbReference>
<evidence type="ECO:0000256" key="4">
    <source>
        <dbReference type="ARBA" id="ARBA00022737"/>
    </source>
</evidence>
<dbReference type="AlphaFoldDB" id="A0A3L6F2A9"/>
<evidence type="ECO:0000256" key="1">
    <source>
        <dbReference type="ARBA" id="ARBA00004167"/>
    </source>
</evidence>
<protein>
    <submittedName>
        <fullName evidence="9">Putative inactive leucine-rich repeat receptor kinase XIAO</fullName>
    </submittedName>
</protein>
<dbReference type="Pfam" id="PF13855">
    <property type="entry name" value="LRR_8"/>
    <property type="match status" value="1"/>
</dbReference>
<evidence type="ECO:0000256" key="7">
    <source>
        <dbReference type="SAM" id="MobiDB-lite"/>
    </source>
</evidence>
<feature type="compositionally biased region" description="Basic and acidic residues" evidence="7">
    <location>
        <begin position="75"/>
        <end position="84"/>
    </location>
</feature>
<reference evidence="9" key="1">
    <citation type="journal article" date="2018" name="Nat. Genet.">
        <title>Extensive intraspecific gene order and gene structural variations between Mo17 and other maize genomes.</title>
        <authorList>
            <person name="Sun S."/>
            <person name="Zhou Y."/>
            <person name="Chen J."/>
            <person name="Shi J."/>
            <person name="Zhao H."/>
            <person name="Zhao H."/>
            <person name="Song W."/>
            <person name="Zhang M."/>
            <person name="Cui Y."/>
            <person name="Dong X."/>
            <person name="Liu H."/>
            <person name="Ma X."/>
            <person name="Jiao Y."/>
            <person name="Wang B."/>
            <person name="Wei X."/>
            <person name="Stein J.C."/>
            <person name="Glaubitz J.C."/>
            <person name="Lu F."/>
            <person name="Yu G."/>
            <person name="Liang C."/>
            <person name="Fengler K."/>
            <person name="Li B."/>
            <person name="Rafalski A."/>
            <person name="Schnable P.S."/>
            <person name="Ware D.H."/>
            <person name="Buckler E.S."/>
            <person name="Lai J."/>
        </authorList>
    </citation>
    <scope>NUCLEOTIDE SEQUENCE [LARGE SCALE GENOMIC DNA]</scope>
    <source>
        <tissue evidence="9">Seedling</tissue>
    </source>
</reference>
<evidence type="ECO:0000256" key="8">
    <source>
        <dbReference type="SAM" id="Phobius"/>
    </source>
</evidence>
<dbReference type="SUPFAM" id="SSF52058">
    <property type="entry name" value="L domain-like"/>
    <property type="match status" value="1"/>
</dbReference>
<feature type="region of interest" description="Disordered" evidence="7">
    <location>
        <begin position="44"/>
        <end position="114"/>
    </location>
</feature>
<dbReference type="SMART" id="SM00369">
    <property type="entry name" value="LRR_TYP"/>
    <property type="match status" value="5"/>
</dbReference>
<keyword evidence="9" id="KW-0418">Kinase</keyword>
<dbReference type="PRINTS" id="PR00019">
    <property type="entry name" value="LEURICHRPT"/>
</dbReference>
<keyword evidence="5 8" id="KW-1133">Transmembrane helix</keyword>
<evidence type="ECO:0000256" key="5">
    <source>
        <dbReference type="ARBA" id="ARBA00022989"/>
    </source>
</evidence>
<dbReference type="FunFam" id="3.80.10.10:FF:000095">
    <property type="entry name" value="LRR receptor-like serine/threonine-protein kinase GSO1"/>
    <property type="match status" value="2"/>
</dbReference>
<dbReference type="PANTHER" id="PTHR48054:SF82">
    <property type="entry name" value="LRR RECEPTOR-LIKE SERINE_THREONINE-PROTEIN KINASE FLS2"/>
    <property type="match status" value="1"/>
</dbReference>
<comment type="subcellular location">
    <subcellularLocation>
        <location evidence="1">Membrane</location>
        <topology evidence="1">Single-pass membrane protein</topology>
    </subcellularLocation>
</comment>
<name>A0A3L6F2A9_MAIZE</name>
<feature type="compositionally biased region" description="Polar residues" evidence="7">
    <location>
        <begin position="52"/>
        <end position="61"/>
    </location>
</feature>
<dbReference type="GO" id="GO:0016301">
    <property type="term" value="F:kinase activity"/>
    <property type="evidence" value="ECO:0007669"/>
    <property type="project" value="UniProtKB-KW"/>
</dbReference>
<gene>
    <name evidence="9" type="primary">XIAO_1</name>
    <name evidence="9" type="ORF">Zm00014a_021922</name>
</gene>
<dbReference type="SUPFAM" id="SSF52047">
    <property type="entry name" value="RNI-like"/>
    <property type="match status" value="1"/>
</dbReference>
<dbReference type="Proteomes" id="UP000251960">
    <property type="component" value="Chromosome 4"/>
</dbReference>
<keyword evidence="2" id="KW-0433">Leucine-rich repeat</keyword>
<sequence>MAPPSRQLSRGGGGVRQGWILGAVWVVSYVLVAFLRVATTGARGEEAAGRSAMSSDQQNDAPGSYFVGRPTNPGDKTEEPHARGDQNPATAQTPGAVPASPEVELRNRSRTASCSPAKGTQRIFLNLSFNRLRGTVPASLGNLQNLHYLWLDGNLLEGTIPAALANCSALLHLSLQGNSLRGIVSYAVAAIPTLQIHSVSRNQLTGTIPAAAFGGQGNSSLRIVQLGRNEFSQVDVPGGLAADLRVVDLGGNKLAGPFPTWIAGAGGLTLLDLSGNVFTGELPPAVGQLTTLLELRLGGNAFTAAVPAEIGRCSALQVLDLEDNHFTDEVPSALGGLPRLRERHCPYTGTDSLVAFSSDVPKGFNLFGNSFTRSIPATYGYLPSLQVLSAAHNHISGELPAELANCSNLAVLELSGNQLTGSILRDLSRLGELEELDLSYNQLSGKIPPEISKCSSLTLLKLDDNHFGGDILASIASLSKLQTLDLSFNNLTGSIPASLAQIPVLLSFNVSHNELSGEIPAMLGSRFGSSSAYASNSDLCGPPSESECGVLNVKLWLDRVNQPVLVALIGLSP</sequence>
<dbReference type="Pfam" id="PF00560">
    <property type="entry name" value="LRR_1"/>
    <property type="match status" value="5"/>
</dbReference>
<comment type="caution">
    <text evidence="9">The sequence shown here is derived from an EMBL/GenBank/DDBJ whole genome shotgun (WGS) entry which is preliminary data.</text>
</comment>
<keyword evidence="9" id="KW-0675">Receptor</keyword>
<organism evidence="9">
    <name type="scientific">Zea mays</name>
    <name type="common">Maize</name>
    <dbReference type="NCBI Taxonomy" id="4577"/>
    <lineage>
        <taxon>Eukaryota</taxon>
        <taxon>Viridiplantae</taxon>
        <taxon>Streptophyta</taxon>
        <taxon>Embryophyta</taxon>
        <taxon>Tracheophyta</taxon>
        <taxon>Spermatophyta</taxon>
        <taxon>Magnoliopsida</taxon>
        <taxon>Liliopsida</taxon>
        <taxon>Poales</taxon>
        <taxon>Poaceae</taxon>
        <taxon>PACMAD clade</taxon>
        <taxon>Panicoideae</taxon>
        <taxon>Andropogonodae</taxon>
        <taxon>Andropogoneae</taxon>
        <taxon>Tripsacinae</taxon>
        <taxon>Zea</taxon>
    </lineage>
</organism>
<dbReference type="PANTHER" id="PTHR48054">
    <property type="entry name" value="RECEPTOR KINASE-LIKE PROTEIN XA21"/>
    <property type="match status" value="1"/>
</dbReference>
<dbReference type="ExpressionAtlas" id="A0A3L6F2A9">
    <property type="expression patterns" value="baseline and differential"/>
</dbReference>
<evidence type="ECO:0000256" key="6">
    <source>
        <dbReference type="ARBA" id="ARBA00023136"/>
    </source>
</evidence>
<keyword evidence="3 8" id="KW-0812">Transmembrane</keyword>
<evidence type="ECO:0000256" key="3">
    <source>
        <dbReference type="ARBA" id="ARBA00022692"/>
    </source>
</evidence>
<keyword evidence="9" id="KW-0808">Transferase</keyword>
<dbReference type="Gene3D" id="3.80.10.10">
    <property type="entry name" value="Ribonuclease Inhibitor"/>
    <property type="match status" value="3"/>
</dbReference>
<dbReference type="EMBL" id="NCVQ01000005">
    <property type="protein sequence ID" value="PWZ27442.1"/>
    <property type="molecule type" value="Genomic_DNA"/>
</dbReference>
<accession>A0A3L6F2A9</accession>
<dbReference type="PROSITE" id="PS51450">
    <property type="entry name" value="LRR"/>
    <property type="match status" value="2"/>
</dbReference>
<dbReference type="GO" id="GO:0016020">
    <property type="term" value="C:membrane"/>
    <property type="evidence" value="ECO:0007669"/>
    <property type="project" value="UniProtKB-SubCell"/>
</dbReference>
<dbReference type="InterPro" id="IPR003591">
    <property type="entry name" value="Leu-rich_rpt_typical-subtyp"/>
</dbReference>
<dbReference type="InterPro" id="IPR052592">
    <property type="entry name" value="LRR-RLK"/>
</dbReference>